<dbReference type="PATRIC" id="fig|1227485.3.peg.413"/>
<feature type="domain" description="DUF7993" evidence="1">
    <location>
        <begin position="1"/>
        <end position="141"/>
    </location>
</feature>
<comment type="caution">
    <text evidence="2">The sequence shown here is derived from an EMBL/GenBank/DDBJ whole genome shotgun (WGS) entry which is preliminary data.</text>
</comment>
<dbReference type="AlphaFoldDB" id="M0DZH4"/>
<evidence type="ECO:0000313" key="3">
    <source>
        <dbReference type="Proteomes" id="UP000011523"/>
    </source>
</evidence>
<dbReference type="RefSeq" id="WP_006628139.1">
    <property type="nucleotide sequence ID" value="NZ_AOJD01000021.1"/>
</dbReference>
<reference evidence="2 3" key="1">
    <citation type="journal article" date="2014" name="PLoS Genet.">
        <title>Phylogenetically driven sequencing of extremely halophilic archaea reveals strategies for static and dynamic osmo-response.</title>
        <authorList>
            <person name="Becker E.A."/>
            <person name="Seitzer P.M."/>
            <person name="Tritt A."/>
            <person name="Larsen D."/>
            <person name="Krusor M."/>
            <person name="Yao A.I."/>
            <person name="Wu D."/>
            <person name="Madern D."/>
            <person name="Eisen J.A."/>
            <person name="Darling A.E."/>
            <person name="Facciotti M.T."/>
        </authorList>
    </citation>
    <scope>NUCLEOTIDE SEQUENCE [LARGE SCALE GENOMIC DNA]</scope>
    <source>
        <strain evidence="2 3">DSM 14210</strain>
    </source>
</reference>
<name>M0DZH4_9EURY</name>
<dbReference type="InterPro" id="IPR058306">
    <property type="entry name" value="DUF7993"/>
</dbReference>
<evidence type="ECO:0000313" key="2">
    <source>
        <dbReference type="EMBL" id="ELZ40208.1"/>
    </source>
</evidence>
<dbReference type="Proteomes" id="UP000011523">
    <property type="component" value="Unassembled WGS sequence"/>
</dbReference>
<evidence type="ECO:0000259" key="1">
    <source>
        <dbReference type="Pfam" id="PF25956"/>
    </source>
</evidence>
<keyword evidence="3" id="KW-1185">Reference proteome</keyword>
<sequence length="143" mass="15146">MVADRLTDGVRIAQLLASEVTGNESRLRGLTVVDADPDVEATTDGALAYRIAAGARGDDRDAGDADTLLDPVAEVFVQPDRARIEAIAAPEAAATAATEADLRVRPKASRPPRTLVFVEDGAQVKRALPVLETLWSESDADRP</sequence>
<gene>
    <name evidence="2" type="ORF">C472_02177</name>
</gene>
<proteinExistence type="predicted"/>
<dbReference type="Pfam" id="PF25956">
    <property type="entry name" value="DUF7993"/>
    <property type="match status" value="1"/>
</dbReference>
<protein>
    <recommendedName>
        <fullName evidence="1">DUF7993 domain-containing protein</fullName>
    </recommendedName>
</protein>
<dbReference type="OrthoDB" id="242585at2157"/>
<organism evidence="2 3">
    <name type="scientific">Halorubrum tebenquichense DSM 14210</name>
    <dbReference type="NCBI Taxonomy" id="1227485"/>
    <lineage>
        <taxon>Archaea</taxon>
        <taxon>Methanobacteriati</taxon>
        <taxon>Methanobacteriota</taxon>
        <taxon>Stenosarchaea group</taxon>
        <taxon>Halobacteria</taxon>
        <taxon>Halobacteriales</taxon>
        <taxon>Haloferacaceae</taxon>
        <taxon>Halorubrum</taxon>
    </lineage>
</organism>
<accession>M0DZH4</accession>
<dbReference type="EMBL" id="AOJD01000021">
    <property type="protein sequence ID" value="ELZ40208.1"/>
    <property type="molecule type" value="Genomic_DNA"/>
</dbReference>